<dbReference type="InterPro" id="IPR004104">
    <property type="entry name" value="Gfo/Idh/MocA-like_OxRdtase_C"/>
</dbReference>
<organism evidence="5 6">
    <name type="scientific">Saccharothrix longispora</name>
    <dbReference type="NCBI Taxonomy" id="33920"/>
    <lineage>
        <taxon>Bacteria</taxon>
        <taxon>Bacillati</taxon>
        <taxon>Actinomycetota</taxon>
        <taxon>Actinomycetes</taxon>
        <taxon>Pseudonocardiales</taxon>
        <taxon>Pseudonocardiaceae</taxon>
        <taxon>Saccharothrix</taxon>
    </lineage>
</organism>
<proteinExistence type="inferred from homology"/>
<feature type="domain" description="Gfo/Idh/MocA-like oxidoreductase C-terminal" evidence="4">
    <location>
        <begin position="145"/>
        <end position="331"/>
    </location>
</feature>
<feature type="domain" description="Gfo/Idh/MocA-like oxidoreductase N-terminal" evidence="3">
    <location>
        <begin position="10"/>
        <end position="125"/>
    </location>
</feature>
<dbReference type="PANTHER" id="PTHR43377">
    <property type="entry name" value="BILIVERDIN REDUCTASE A"/>
    <property type="match status" value="1"/>
</dbReference>
<dbReference type="EMBL" id="JAVDSG010000001">
    <property type="protein sequence ID" value="MDR6593010.1"/>
    <property type="molecule type" value="Genomic_DNA"/>
</dbReference>
<evidence type="ECO:0000313" key="6">
    <source>
        <dbReference type="Proteomes" id="UP001268819"/>
    </source>
</evidence>
<dbReference type="SUPFAM" id="SSF51735">
    <property type="entry name" value="NAD(P)-binding Rossmann-fold domains"/>
    <property type="match status" value="1"/>
</dbReference>
<dbReference type="InterPro" id="IPR036291">
    <property type="entry name" value="NAD(P)-bd_dom_sf"/>
</dbReference>
<name>A0ABU1PQU0_9PSEU</name>
<dbReference type="RefSeq" id="WP_310305194.1">
    <property type="nucleotide sequence ID" value="NZ_BAAAXB010000001.1"/>
</dbReference>
<comment type="caution">
    <text evidence="5">The sequence shown here is derived from an EMBL/GenBank/DDBJ whole genome shotgun (WGS) entry which is preliminary data.</text>
</comment>
<evidence type="ECO:0000256" key="2">
    <source>
        <dbReference type="SAM" id="MobiDB-lite"/>
    </source>
</evidence>
<evidence type="ECO:0000259" key="3">
    <source>
        <dbReference type="Pfam" id="PF01408"/>
    </source>
</evidence>
<dbReference type="SUPFAM" id="SSF55347">
    <property type="entry name" value="Glyceraldehyde-3-phosphate dehydrogenase-like, C-terminal domain"/>
    <property type="match status" value="1"/>
</dbReference>
<comment type="similarity">
    <text evidence="1">Belongs to the Gfo/Idh/MocA family.</text>
</comment>
<reference evidence="5 6" key="1">
    <citation type="submission" date="2023-07" db="EMBL/GenBank/DDBJ databases">
        <title>Sequencing the genomes of 1000 actinobacteria strains.</title>
        <authorList>
            <person name="Klenk H.-P."/>
        </authorList>
    </citation>
    <scope>NUCLEOTIDE SEQUENCE [LARGE SCALE GENOMIC DNA]</scope>
    <source>
        <strain evidence="5 6">DSM 43749</strain>
    </source>
</reference>
<evidence type="ECO:0000259" key="4">
    <source>
        <dbReference type="Pfam" id="PF02894"/>
    </source>
</evidence>
<evidence type="ECO:0000313" key="5">
    <source>
        <dbReference type="EMBL" id="MDR6593010.1"/>
    </source>
</evidence>
<sequence length="454" mass="48726">MSDTAGSRRRYAVVGVGHRAAMYVEALASEYADDGEVVAWCDPSPTRMSYYDAVLGYAPARYPPERFDDLLRERRPDAVVVTSPDATHHRYAVAALRAGCDVVVEKPLTTTAEGARAIAEAARDSVGGVVVTFNYRYSPRNGEVRRLIAGGAIGDVTSVHFEWVLDTVHGADYFRRWHRDKAHSGGLLVHKASHHFDMVHWWLGDVPRTVFALGGLRFYGAENAAARGLGPRPERSTGAPGTGTDPFALDLRADDVLRRLYLEAEPDDGYLRDRDVFSGGITTEDNLSVVVGYRSGASMSYSLNAHSPWEGYRVAVNGTAGRLELDVVERGHVPPVGAAGVVGRPVVDPSAGPGRAATADRPTAPDPRPPGERLLLQPHWSPARLVDVPRGEGAHGGGDAHLLADVFRPSGVEDPLGRRAGLRDGLLAAGVGIAANRSLDTGRAVRLADLFQEG</sequence>
<dbReference type="Pfam" id="PF01408">
    <property type="entry name" value="GFO_IDH_MocA"/>
    <property type="match status" value="1"/>
</dbReference>
<protein>
    <submittedName>
        <fullName evidence="5">Dehydrogenase</fullName>
    </submittedName>
</protein>
<feature type="compositionally biased region" description="Low complexity" evidence="2">
    <location>
        <begin position="341"/>
        <end position="362"/>
    </location>
</feature>
<gene>
    <name evidence="5" type="ORF">J2S66_001394</name>
</gene>
<evidence type="ECO:0000256" key="1">
    <source>
        <dbReference type="ARBA" id="ARBA00010928"/>
    </source>
</evidence>
<dbReference type="Proteomes" id="UP001268819">
    <property type="component" value="Unassembled WGS sequence"/>
</dbReference>
<dbReference type="Gene3D" id="3.30.360.10">
    <property type="entry name" value="Dihydrodipicolinate Reductase, domain 2"/>
    <property type="match status" value="1"/>
</dbReference>
<accession>A0ABU1PQU0</accession>
<feature type="region of interest" description="Disordered" evidence="2">
    <location>
        <begin position="341"/>
        <end position="374"/>
    </location>
</feature>
<dbReference type="InterPro" id="IPR051450">
    <property type="entry name" value="Gfo/Idh/MocA_Oxidoreductases"/>
</dbReference>
<dbReference type="InterPro" id="IPR000683">
    <property type="entry name" value="Gfo/Idh/MocA-like_OxRdtase_N"/>
</dbReference>
<keyword evidence="6" id="KW-1185">Reference proteome</keyword>
<dbReference type="PANTHER" id="PTHR43377:SF2">
    <property type="entry name" value="BINDING ROSSMANN FOLD OXIDOREDUCTASE, PUTATIVE (AFU_ORTHOLOGUE AFUA_4G00560)-RELATED"/>
    <property type="match status" value="1"/>
</dbReference>
<dbReference type="Gene3D" id="3.40.50.720">
    <property type="entry name" value="NAD(P)-binding Rossmann-like Domain"/>
    <property type="match status" value="1"/>
</dbReference>
<dbReference type="Pfam" id="PF02894">
    <property type="entry name" value="GFO_IDH_MocA_C"/>
    <property type="match status" value="1"/>
</dbReference>